<dbReference type="InterPro" id="IPR055259">
    <property type="entry name" value="YkvP/CgeB_Glyco_trans-like"/>
</dbReference>
<reference evidence="2 3" key="1">
    <citation type="submission" date="2021-07" db="EMBL/GenBank/DDBJ databases">
        <title>The draft genome sequence of Sphingomicrobium sp. B8.</title>
        <authorList>
            <person name="Mu L."/>
        </authorList>
    </citation>
    <scope>NUCLEOTIDE SEQUENCE [LARGE SCALE GENOMIC DNA]</scope>
    <source>
        <strain evidence="2 3">B8</strain>
    </source>
</reference>
<keyword evidence="2" id="KW-0808">Transferase</keyword>
<sequence>MNGGEFANLRVALIADDLTRECLEQECRVANVTPFNAWAVLHLWKPDLLFVESSWKGRRERWRYKIAAYPDHPNRSNRTLAKVVAMARDLDIPCIFWNREDGVHFDRFIDSAKLFDRVLTVDDTMVPRYREVLGPDAKVDVMMFAASSALHFPKPVEKEKRAAFVGSYSSHIHHDRRAWQDMMFEASRDLGLTVYDRNSDRKPDHYRFPDLPWIEVRPAVPHRATSDIYRRFAVNLNVNTITGSTTAFSRRLVEILACGGVTATNPTPAVEQHFGEYCEVVSDIDHAEAYLGRIARDGLTTQDIERAGVASDYVLTHHVWTNRVAQIVDFAAI</sequence>
<gene>
    <name evidence="2" type="ORF">KTQ36_07870</name>
</gene>
<dbReference type="Pfam" id="PF13524">
    <property type="entry name" value="Glyco_trans_1_2"/>
    <property type="match status" value="1"/>
</dbReference>
<evidence type="ECO:0000259" key="1">
    <source>
        <dbReference type="Pfam" id="PF13524"/>
    </source>
</evidence>
<keyword evidence="2" id="KW-0328">Glycosyltransferase</keyword>
<comment type="caution">
    <text evidence="2">The sequence shown here is derived from an EMBL/GenBank/DDBJ whole genome shotgun (WGS) entry which is preliminary data.</text>
</comment>
<proteinExistence type="predicted"/>
<organism evidence="2 3">
    <name type="scientific">Sphingomicrobium clamense</name>
    <dbReference type="NCBI Taxonomy" id="2851013"/>
    <lineage>
        <taxon>Bacteria</taxon>
        <taxon>Pseudomonadati</taxon>
        <taxon>Pseudomonadota</taxon>
        <taxon>Alphaproteobacteria</taxon>
        <taxon>Sphingomonadales</taxon>
        <taxon>Sphingomonadaceae</taxon>
        <taxon>Sphingomicrobium</taxon>
    </lineage>
</organism>
<dbReference type="Proteomes" id="UP000698028">
    <property type="component" value="Unassembled WGS sequence"/>
</dbReference>
<accession>A0ABS6V6U6</accession>
<evidence type="ECO:0000313" key="3">
    <source>
        <dbReference type="Proteomes" id="UP000698028"/>
    </source>
</evidence>
<protein>
    <submittedName>
        <fullName evidence="2">Glycosyltransferase</fullName>
        <ecNumber evidence="2">2.4.-.-</ecNumber>
    </submittedName>
</protein>
<feature type="domain" description="Spore protein YkvP/CgeB glycosyl transferase-like" evidence="1">
    <location>
        <begin position="213"/>
        <end position="329"/>
    </location>
</feature>
<dbReference type="EC" id="2.4.-.-" evidence="2"/>
<dbReference type="EMBL" id="JAHVAH010000001">
    <property type="protein sequence ID" value="MBW0145211.1"/>
    <property type="molecule type" value="Genomic_DNA"/>
</dbReference>
<dbReference type="GO" id="GO:0016757">
    <property type="term" value="F:glycosyltransferase activity"/>
    <property type="evidence" value="ECO:0007669"/>
    <property type="project" value="UniProtKB-KW"/>
</dbReference>
<dbReference type="RefSeq" id="WP_218633135.1">
    <property type="nucleotide sequence ID" value="NZ_JAHVAH010000001.1"/>
</dbReference>
<keyword evidence="3" id="KW-1185">Reference proteome</keyword>
<evidence type="ECO:0000313" key="2">
    <source>
        <dbReference type="EMBL" id="MBW0145211.1"/>
    </source>
</evidence>
<name>A0ABS6V6U6_9SPHN</name>